<sequence length="78" mass="8697">MRRGPFVVRHLRMADAGASLSSGERRARPSSSGRILNECLTLSASSTWTVMNCNVSNHMRRDGIWTLAVDGHPHHVER</sequence>
<evidence type="ECO:0000313" key="1">
    <source>
        <dbReference type="EMBL" id="TFB06758.1"/>
    </source>
</evidence>
<dbReference type="GeneID" id="300572870"/>
<evidence type="ECO:0000313" key="2">
    <source>
        <dbReference type="Proteomes" id="UP001642720"/>
    </source>
</evidence>
<dbReference type="Proteomes" id="UP001642720">
    <property type="component" value="Unassembled WGS sequence"/>
</dbReference>
<dbReference type="EMBL" id="PPTA01000001">
    <property type="protein sequence ID" value="TFB06758.1"/>
    <property type="molecule type" value="Genomic_DNA"/>
</dbReference>
<proteinExistence type="predicted"/>
<reference evidence="1 2" key="1">
    <citation type="submission" date="2018-01" db="EMBL/GenBank/DDBJ databases">
        <title>Genome characterization of the sugarcane-associated fungus Trichoderma ghanense CCMA-1212 and their application in lignocelulose bioconversion.</title>
        <authorList>
            <person name="Steindorff A.S."/>
            <person name="Mendes T.D."/>
            <person name="Vilela E.S.D."/>
            <person name="Rodrigues D.S."/>
            <person name="Formighieri E.F."/>
            <person name="Melo I.S."/>
            <person name="Favaro L.C.L."/>
        </authorList>
    </citation>
    <scope>NUCLEOTIDE SEQUENCE [LARGE SCALE GENOMIC DNA]</scope>
    <source>
        <strain evidence="1 2">CCMA-1212</strain>
    </source>
</reference>
<keyword evidence="2" id="KW-1185">Reference proteome</keyword>
<gene>
    <name evidence="1" type="ORF">CCMA1212_000979</name>
</gene>
<name>A0ABY2HEP0_9HYPO</name>
<accession>A0ABY2HEP0</accession>
<organism evidence="1 2">
    <name type="scientific">Trichoderma ghanense</name>
    <dbReference type="NCBI Taxonomy" id="65468"/>
    <lineage>
        <taxon>Eukaryota</taxon>
        <taxon>Fungi</taxon>
        <taxon>Dikarya</taxon>
        <taxon>Ascomycota</taxon>
        <taxon>Pezizomycotina</taxon>
        <taxon>Sordariomycetes</taxon>
        <taxon>Hypocreomycetidae</taxon>
        <taxon>Hypocreales</taxon>
        <taxon>Hypocreaceae</taxon>
        <taxon>Trichoderma</taxon>
    </lineage>
</organism>
<comment type="caution">
    <text evidence="1">The sequence shown here is derived from an EMBL/GenBank/DDBJ whole genome shotgun (WGS) entry which is preliminary data.</text>
</comment>
<protein>
    <submittedName>
        <fullName evidence="1">Uncharacterized protein</fullName>
    </submittedName>
</protein>
<dbReference type="RefSeq" id="XP_073562959.1">
    <property type="nucleotide sequence ID" value="XM_073698420.1"/>
</dbReference>